<dbReference type="RefSeq" id="WP_083503110.1">
    <property type="nucleotide sequence ID" value="NZ_CAAAHV010000033.1"/>
</dbReference>
<evidence type="ECO:0000313" key="3">
    <source>
        <dbReference type="EMBL" id="KTC71817.1"/>
    </source>
</evidence>
<dbReference type="Gene3D" id="3.10.129.10">
    <property type="entry name" value="Hotdog Thioesterase"/>
    <property type="match status" value="1"/>
</dbReference>
<evidence type="ECO:0000256" key="1">
    <source>
        <dbReference type="ARBA" id="ARBA00005953"/>
    </source>
</evidence>
<evidence type="ECO:0000313" key="4">
    <source>
        <dbReference type="EMBL" id="STX60827.1"/>
    </source>
</evidence>
<evidence type="ECO:0000256" key="2">
    <source>
        <dbReference type="ARBA" id="ARBA00022801"/>
    </source>
</evidence>
<dbReference type="OrthoDB" id="9799036at2"/>
<dbReference type="PANTHER" id="PTHR31793:SF27">
    <property type="entry name" value="NOVEL THIOESTERASE SUPERFAMILY DOMAIN AND SAPOSIN A-TYPE DOMAIN CONTAINING PROTEIN (0610012H03RIK)"/>
    <property type="match status" value="1"/>
</dbReference>
<dbReference type="EMBL" id="UGNW01000002">
    <property type="protein sequence ID" value="STX60827.1"/>
    <property type="molecule type" value="Genomic_DNA"/>
</dbReference>
<dbReference type="AlphaFoldDB" id="A0A378JSA2"/>
<dbReference type="STRING" id="28083.Lbir_1453"/>
<proteinExistence type="inferred from homology"/>
<dbReference type="Proteomes" id="UP000054735">
    <property type="component" value="Unassembled WGS sequence"/>
</dbReference>
<dbReference type="Proteomes" id="UP000255066">
    <property type="component" value="Unassembled WGS sequence"/>
</dbReference>
<evidence type="ECO:0000313" key="6">
    <source>
        <dbReference type="Proteomes" id="UP000255066"/>
    </source>
</evidence>
<accession>A0A378JSA2</accession>
<reference evidence="4 6" key="2">
    <citation type="submission" date="2018-06" db="EMBL/GenBank/DDBJ databases">
        <authorList>
            <consortium name="Pathogen Informatics"/>
            <person name="Doyle S."/>
        </authorList>
    </citation>
    <scope>NUCLEOTIDE SEQUENCE [LARGE SCALE GENOMIC DNA]</scope>
    <source>
        <strain evidence="4 6">NCTC12437</strain>
    </source>
</reference>
<dbReference type="NCBIfam" id="TIGR00051">
    <property type="entry name" value="YbgC/FadM family acyl-CoA thioesterase"/>
    <property type="match status" value="1"/>
</dbReference>
<dbReference type="SUPFAM" id="SSF54637">
    <property type="entry name" value="Thioesterase/thiol ester dehydrase-isomerase"/>
    <property type="match status" value="1"/>
</dbReference>
<dbReference type="PANTHER" id="PTHR31793">
    <property type="entry name" value="4-HYDROXYBENZOYL-COA THIOESTERASE FAMILY MEMBER"/>
    <property type="match status" value="1"/>
</dbReference>
<reference evidence="3 5" key="1">
    <citation type="submission" date="2015-11" db="EMBL/GenBank/DDBJ databases">
        <title>Genomic analysis of 38 Legionella species identifies large and diverse effector repertoires.</title>
        <authorList>
            <person name="Burstein D."/>
            <person name="Amaro F."/>
            <person name="Zusman T."/>
            <person name="Lifshitz Z."/>
            <person name="Cohen O."/>
            <person name="Gilbert J.A."/>
            <person name="Pupko T."/>
            <person name="Shuman H.A."/>
            <person name="Segal G."/>
        </authorList>
    </citation>
    <scope>NUCLEOTIDE SEQUENCE [LARGE SCALE GENOMIC DNA]</scope>
    <source>
        <strain evidence="3 5">CDC#1407-AL-14</strain>
    </source>
</reference>
<comment type="similarity">
    <text evidence="1">Belongs to the 4-hydroxybenzoyl-CoA thioesterase family.</text>
</comment>
<protein>
    <submittedName>
        <fullName evidence="4">Acyl-CoA thioesterase</fullName>
    </submittedName>
</protein>
<keyword evidence="5" id="KW-1185">Reference proteome</keyword>
<dbReference type="InterPro" id="IPR029069">
    <property type="entry name" value="HotDog_dom_sf"/>
</dbReference>
<dbReference type="EMBL" id="LNXT01000018">
    <property type="protein sequence ID" value="KTC71817.1"/>
    <property type="molecule type" value="Genomic_DNA"/>
</dbReference>
<sequence length="148" mass="17118">MIEKHPFPHEFSWTNEVRAHELDAQGIVNNAHYFCYFDHVRTLQMQALGFDWVQLSHRGFNLVLAKASIDFLKSLSAFDAFSIVSRLEPEGRLKLIFNQTLFNNQREPVCRGINTVVCVDKSRGKPITIDKLLAELRHLKRPALLEIE</sequence>
<dbReference type="InterPro" id="IPR050563">
    <property type="entry name" value="4-hydroxybenzoyl-CoA_TE"/>
</dbReference>
<dbReference type="GO" id="GO:0047617">
    <property type="term" value="F:fatty acyl-CoA hydrolase activity"/>
    <property type="evidence" value="ECO:0007669"/>
    <property type="project" value="TreeGrafter"/>
</dbReference>
<organism evidence="4 6">
    <name type="scientific">Legionella birminghamensis</name>
    <dbReference type="NCBI Taxonomy" id="28083"/>
    <lineage>
        <taxon>Bacteria</taxon>
        <taxon>Pseudomonadati</taxon>
        <taxon>Pseudomonadota</taxon>
        <taxon>Gammaproteobacteria</taxon>
        <taxon>Legionellales</taxon>
        <taxon>Legionellaceae</taxon>
        <taxon>Legionella</taxon>
    </lineage>
</organism>
<evidence type="ECO:0000313" key="5">
    <source>
        <dbReference type="Proteomes" id="UP000054735"/>
    </source>
</evidence>
<gene>
    <name evidence="4" type="primary">ybgC_2</name>
    <name evidence="3" type="ORF">Lbir_1453</name>
    <name evidence="4" type="ORF">NCTC12437_03117</name>
</gene>
<keyword evidence="2" id="KW-0378">Hydrolase</keyword>
<dbReference type="Pfam" id="PF13279">
    <property type="entry name" value="4HBT_2"/>
    <property type="match status" value="1"/>
</dbReference>
<dbReference type="CDD" id="cd00586">
    <property type="entry name" value="4HBT"/>
    <property type="match status" value="1"/>
</dbReference>
<name>A0A378JSA2_9GAMM</name>
<dbReference type="InterPro" id="IPR006684">
    <property type="entry name" value="YbgC/YbaW"/>
</dbReference>